<comment type="caution">
    <text evidence="1">The sequence shown here is derived from an EMBL/GenBank/DDBJ whole genome shotgun (WGS) entry which is preliminary data.</text>
</comment>
<dbReference type="InterPro" id="IPR009078">
    <property type="entry name" value="Ferritin-like_SF"/>
</dbReference>
<evidence type="ECO:0000313" key="1">
    <source>
        <dbReference type="EMBL" id="PKZ30016.1"/>
    </source>
</evidence>
<organism evidence="1 2">
    <name type="scientific">Campylobacter ureolyticus</name>
    <dbReference type="NCBI Taxonomy" id="827"/>
    <lineage>
        <taxon>Bacteria</taxon>
        <taxon>Pseudomonadati</taxon>
        <taxon>Campylobacterota</taxon>
        <taxon>Epsilonproteobacteria</taxon>
        <taxon>Campylobacterales</taxon>
        <taxon>Campylobacteraceae</taxon>
        <taxon>Campylobacter</taxon>
    </lineage>
</organism>
<dbReference type="RefSeq" id="WP_101636500.1">
    <property type="nucleotide sequence ID" value="NZ_CAMPWA010000003.1"/>
</dbReference>
<dbReference type="SUPFAM" id="SSF47240">
    <property type="entry name" value="Ferritin-like"/>
    <property type="match status" value="1"/>
</dbReference>
<sequence length="212" mass="24301">MKKELNDAIIHEEQGIKMYEEFALKFNEPVFTEILNVKKTGSEFLKSANLQNGKNNDFLKEISFENLNNINDKNDAIFKALSYEIESENLYNELASNENNEALKDLYFRIWATSTNEYKKALQNLLNLETFEDGEQNFKEDKHINKDTNAFNYAREFSEALEKLKDGKMTANEALNLLQNPNISFIGGAFIGALGGVLLNQLLDKNNNSHEE</sequence>
<protein>
    <submittedName>
        <fullName evidence="1">Uncharacterized protein</fullName>
    </submittedName>
</protein>
<dbReference type="EMBL" id="PKHU01000001">
    <property type="protein sequence ID" value="PKZ30016.1"/>
    <property type="molecule type" value="Genomic_DNA"/>
</dbReference>
<proteinExistence type="predicted"/>
<accession>A0A2I1NCF2</accession>
<dbReference type="AlphaFoldDB" id="A0A2I1NCF2"/>
<gene>
    <name evidence="1" type="ORF">CYJ41_00825</name>
</gene>
<dbReference type="Proteomes" id="UP000234639">
    <property type="component" value="Unassembled WGS sequence"/>
</dbReference>
<evidence type="ECO:0000313" key="2">
    <source>
        <dbReference type="Proteomes" id="UP000234639"/>
    </source>
</evidence>
<reference evidence="1 2" key="1">
    <citation type="submission" date="2017-12" db="EMBL/GenBank/DDBJ databases">
        <title>Phylogenetic diversity of female urinary microbiome.</title>
        <authorList>
            <person name="Thomas-White K."/>
            <person name="Wolfe A.J."/>
        </authorList>
    </citation>
    <scope>NUCLEOTIDE SEQUENCE [LARGE SCALE GENOMIC DNA]</scope>
    <source>
        <strain evidence="1 2">UMB0112</strain>
    </source>
</reference>
<name>A0A2I1NCF2_9BACT</name>